<accession>A0A846WV73</accession>
<keyword evidence="4" id="KW-1185">Reference proteome</keyword>
<dbReference type="RefSeq" id="WP_168543905.1">
    <property type="nucleotide sequence ID" value="NZ_JAAXOQ010000001.1"/>
</dbReference>
<dbReference type="AlphaFoldDB" id="A0A846WV73"/>
<dbReference type="PANTHER" id="PTHR46889">
    <property type="entry name" value="TRANSPOSASE INSF FOR INSERTION SEQUENCE IS3B-RELATED"/>
    <property type="match status" value="1"/>
</dbReference>
<evidence type="ECO:0000256" key="1">
    <source>
        <dbReference type="ARBA" id="ARBA00002286"/>
    </source>
</evidence>
<feature type="domain" description="Integrase catalytic" evidence="2">
    <location>
        <begin position="122"/>
        <end position="285"/>
    </location>
</feature>
<sequence length="295" mass="33429">MMFSLVHELAADGIAVAVACERLEVSTSGYYDWRDRPASARDEADAHLADKIRDIHAQSRSCYGAPRVHADLRLAGGERTGRKRVARLMRMLGVAGIGGSRKVKRHRRAEAVFDDLVQRQFTADAPDELWCTDITEHPTKTGKLYCCGVLDSFSRRLVGLSIADHMRTELVVDALQYALWRRDPDGETIVHSDRGSQFTSWVFGDRLRRAGLLGSMGRVASSVDNTMMESFWSTMQRELLDTQEWDSPEQLASAIFEWVEAWYNPRRRHSSIGYLAPIEFENLYYESLHATTQVA</sequence>
<gene>
    <name evidence="3" type="ORF">HF999_00050</name>
</gene>
<dbReference type="Pfam" id="PF13333">
    <property type="entry name" value="rve_2"/>
    <property type="match status" value="1"/>
</dbReference>
<comment type="caution">
    <text evidence="3">The sequence shown here is derived from an EMBL/GenBank/DDBJ whole genome shotgun (WGS) entry which is preliminary data.</text>
</comment>
<dbReference type="Pfam" id="PF13276">
    <property type="entry name" value="HTH_21"/>
    <property type="match status" value="1"/>
</dbReference>
<protein>
    <submittedName>
        <fullName evidence="3">IS3 family transposase</fullName>
    </submittedName>
</protein>
<dbReference type="InterPro" id="IPR048020">
    <property type="entry name" value="Transpos_IS3"/>
</dbReference>
<evidence type="ECO:0000313" key="4">
    <source>
        <dbReference type="Proteomes" id="UP000582646"/>
    </source>
</evidence>
<dbReference type="PANTHER" id="PTHR46889:SF4">
    <property type="entry name" value="TRANSPOSASE INSO FOR INSERTION SEQUENCE ELEMENT IS911B-RELATED"/>
    <property type="match status" value="1"/>
</dbReference>
<dbReference type="NCBIfam" id="NF033516">
    <property type="entry name" value="transpos_IS3"/>
    <property type="match status" value="1"/>
</dbReference>
<dbReference type="GO" id="GO:0003676">
    <property type="term" value="F:nucleic acid binding"/>
    <property type="evidence" value="ECO:0007669"/>
    <property type="project" value="InterPro"/>
</dbReference>
<dbReference type="GO" id="GO:0015074">
    <property type="term" value="P:DNA integration"/>
    <property type="evidence" value="ECO:0007669"/>
    <property type="project" value="InterPro"/>
</dbReference>
<dbReference type="Proteomes" id="UP000582646">
    <property type="component" value="Unassembled WGS sequence"/>
</dbReference>
<organism evidence="3 4">
    <name type="scientific">Tsukamurella spumae</name>
    <dbReference type="NCBI Taxonomy" id="44753"/>
    <lineage>
        <taxon>Bacteria</taxon>
        <taxon>Bacillati</taxon>
        <taxon>Actinomycetota</taxon>
        <taxon>Actinomycetes</taxon>
        <taxon>Mycobacteriales</taxon>
        <taxon>Tsukamurellaceae</taxon>
        <taxon>Tsukamurella</taxon>
    </lineage>
</organism>
<proteinExistence type="predicted"/>
<comment type="function">
    <text evidence="1">Involved in the transposition of the insertion sequence.</text>
</comment>
<evidence type="ECO:0000259" key="2">
    <source>
        <dbReference type="PROSITE" id="PS50994"/>
    </source>
</evidence>
<dbReference type="Gene3D" id="3.30.420.10">
    <property type="entry name" value="Ribonuclease H-like superfamily/Ribonuclease H"/>
    <property type="match status" value="1"/>
</dbReference>
<evidence type="ECO:0000313" key="3">
    <source>
        <dbReference type="EMBL" id="NKY16774.1"/>
    </source>
</evidence>
<dbReference type="InterPro" id="IPR025948">
    <property type="entry name" value="HTH-like_dom"/>
</dbReference>
<dbReference type="Pfam" id="PF00665">
    <property type="entry name" value="rve"/>
    <property type="match status" value="1"/>
</dbReference>
<dbReference type="InterPro" id="IPR012337">
    <property type="entry name" value="RNaseH-like_sf"/>
</dbReference>
<dbReference type="InterPro" id="IPR036397">
    <property type="entry name" value="RNaseH_sf"/>
</dbReference>
<dbReference type="InterPro" id="IPR001584">
    <property type="entry name" value="Integrase_cat-core"/>
</dbReference>
<reference evidence="3 4" key="1">
    <citation type="submission" date="2020-04" db="EMBL/GenBank/DDBJ databases">
        <title>MicrobeNet Type strains.</title>
        <authorList>
            <person name="Nicholson A.C."/>
        </authorList>
    </citation>
    <scope>NUCLEOTIDE SEQUENCE [LARGE SCALE GENOMIC DNA]</scope>
    <source>
        <strain evidence="3 4">DSM 44113</strain>
    </source>
</reference>
<name>A0A846WV73_9ACTN</name>
<dbReference type="EMBL" id="JAAXOQ010000001">
    <property type="protein sequence ID" value="NKY16774.1"/>
    <property type="molecule type" value="Genomic_DNA"/>
</dbReference>
<dbReference type="SUPFAM" id="SSF53098">
    <property type="entry name" value="Ribonuclease H-like"/>
    <property type="match status" value="1"/>
</dbReference>
<dbReference type="InterPro" id="IPR050900">
    <property type="entry name" value="Transposase_IS3/IS150/IS904"/>
</dbReference>
<dbReference type="PROSITE" id="PS50994">
    <property type="entry name" value="INTEGRASE"/>
    <property type="match status" value="1"/>
</dbReference>